<dbReference type="AlphaFoldDB" id="A0A368FXS1"/>
<name>A0A368FXS1_ANCCA</name>
<evidence type="ECO:0000313" key="2">
    <source>
        <dbReference type="EMBL" id="RCN35789.1"/>
    </source>
</evidence>
<accession>A0A368FXS1</accession>
<dbReference type="OrthoDB" id="5919374at2759"/>
<reference evidence="2 3" key="1">
    <citation type="submission" date="2014-10" db="EMBL/GenBank/DDBJ databases">
        <title>Draft genome of the hookworm Ancylostoma caninum.</title>
        <authorList>
            <person name="Mitreva M."/>
        </authorList>
    </citation>
    <scope>NUCLEOTIDE SEQUENCE [LARGE SCALE GENOMIC DNA]</scope>
    <source>
        <strain evidence="2 3">Baltimore</strain>
    </source>
</reference>
<feature type="region of interest" description="Disordered" evidence="1">
    <location>
        <begin position="1"/>
        <end position="73"/>
    </location>
</feature>
<proteinExistence type="predicted"/>
<evidence type="ECO:0000313" key="3">
    <source>
        <dbReference type="Proteomes" id="UP000252519"/>
    </source>
</evidence>
<feature type="compositionally biased region" description="Polar residues" evidence="1">
    <location>
        <begin position="1"/>
        <end position="24"/>
    </location>
</feature>
<protein>
    <recommendedName>
        <fullName evidence="4">Zasp-like motif domain-containing protein</fullName>
    </recommendedName>
</protein>
<dbReference type="EMBL" id="JOJR01000626">
    <property type="protein sequence ID" value="RCN35789.1"/>
    <property type="molecule type" value="Genomic_DNA"/>
</dbReference>
<feature type="compositionally biased region" description="Polar residues" evidence="1">
    <location>
        <begin position="58"/>
        <end position="70"/>
    </location>
</feature>
<dbReference type="Proteomes" id="UP000252519">
    <property type="component" value="Unassembled WGS sequence"/>
</dbReference>
<sequence>MDHFKPQSSDESYYQTGGDSQQYKAQYHEEHHTQSQRSQQQQYQQRHEEHHTTTTSSAPTYISSGPTDGSNADLLLNTGFNANQIEYVRDHFDKYRAGPKYPGSHYEQMSQSNYSKTYSSSTQQQNVTQVSDLHGAVYIT</sequence>
<feature type="compositionally biased region" description="Low complexity" evidence="1">
    <location>
        <begin position="35"/>
        <end position="44"/>
    </location>
</feature>
<evidence type="ECO:0000256" key="1">
    <source>
        <dbReference type="SAM" id="MobiDB-lite"/>
    </source>
</evidence>
<dbReference type="STRING" id="29170.A0A368FXS1"/>
<organism evidence="2 3">
    <name type="scientific">Ancylostoma caninum</name>
    <name type="common">Dog hookworm</name>
    <dbReference type="NCBI Taxonomy" id="29170"/>
    <lineage>
        <taxon>Eukaryota</taxon>
        <taxon>Metazoa</taxon>
        <taxon>Ecdysozoa</taxon>
        <taxon>Nematoda</taxon>
        <taxon>Chromadorea</taxon>
        <taxon>Rhabditida</taxon>
        <taxon>Rhabditina</taxon>
        <taxon>Rhabditomorpha</taxon>
        <taxon>Strongyloidea</taxon>
        <taxon>Ancylostomatidae</taxon>
        <taxon>Ancylostomatinae</taxon>
        <taxon>Ancylostoma</taxon>
    </lineage>
</organism>
<gene>
    <name evidence="2" type="ORF">ANCCAN_18348</name>
</gene>
<keyword evidence="3" id="KW-1185">Reference proteome</keyword>
<evidence type="ECO:0008006" key="4">
    <source>
        <dbReference type="Google" id="ProtNLM"/>
    </source>
</evidence>
<comment type="caution">
    <text evidence="2">The sequence shown here is derived from an EMBL/GenBank/DDBJ whole genome shotgun (WGS) entry which is preliminary data.</text>
</comment>